<proteinExistence type="predicted"/>
<organism evidence="1 2">
    <name type="scientific">Thalictrum thalictroides</name>
    <name type="common">Rue-anemone</name>
    <name type="synonym">Anemone thalictroides</name>
    <dbReference type="NCBI Taxonomy" id="46969"/>
    <lineage>
        <taxon>Eukaryota</taxon>
        <taxon>Viridiplantae</taxon>
        <taxon>Streptophyta</taxon>
        <taxon>Embryophyta</taxon>
        <taxon>Tracheophyta</taxon>
        <taxon>Spermatophyta</taxon>
        <taxon>Magnoliopsida</taxon>
        <taxon>Ranunculales</taxon>
        <taxon>Ranunculaceae</taxon>
        <taxon>Thalictroideae</taxon>
        <taxon>Thalictrum</taxon>
    </lineage>
</organism>
<comment type="caution">
    <text evidence="1">The sequence shown here is derived from an EMBL/GenBank/DDBJ whole genome shotgun (WGS) entry which is preliminary data.</text>
</comment>
<sequence length="96" mass="11385">MIRFSYEKRGGGAITKAMRQFAEFEDKYRLVEHFMEGAMYTWSNNQDNVVMTKLDRFLMSVDREIVVGCSKQQAICQSAHRIIEPYFLIRPRQKEN</sequence>
<keyword evidence="2" id="KW-1185">Reference proteome</keyword>
<protein>
    <submittedName>
        <fullName evidence="1">Uncharacterized protein</fullName>
    </submittedName>
</protein>
<evidence type="ECO:0000313" key="1">
    <source>
        <dbReference type="EMBL" id="KAF5186183.1"/>
    </source>
</evidence>
<dbReference type="AlphaFoldDB" id="A0A7J6VMN6"/>
<accession>A0A7J6VMN6</accession>
<reference evidence="1 2" key="1">
    <citation type="submission" date="2020-06" db="EMBL/GenBank/DDBJ databases">
        <title>Transcriptomic and genomic resources for Thalictrum thalictroides and T. hernandezii: Facilitating candidate gene discovery in an emerging model plant lineage.</title>
        <authorList>
            <person name="Arias T."/>
            <person name="Riano-Pachon D.M."/>
            <person name="Di Stilio V.S."/>
        </authorList>
    </citation>
    <scope>NUCLEOTIDE SEQUENCE [LARGE SCALE GENOMIC DNA]</scope>
    <source>
        <strain evidence="2">cv. WT478/WT964</strain>
        <tissue evidence="1">Leaves</tissue>
    </source>
</reference>
<dbReference type="EMBL" id="JABWDY010029715">
    <property type="protein sequence ID" value="KAF5186183.1"/>
    <property type="molecule type" value="Genomic_DNA"/>
</dbReference>
<dbReference type="Proteomes" id="UP000554482">
    <property type="component" value="Unassembled WGS sequence"/>
</dbReference>
<evidence type="ECO:0000313" key="2">
    <source>
        <dbReference type="Proteomes" id="UP000554482"/>
    </source>
</evidence>
<name>A0A7J6VMN6_THATH</name>
<gene>
    <name evidence="1" type="ORF">FRX31_024230</name>
</gene>